<sequence length="242" mass="27036">MAVRQTRGCHGVGWAGEARGGQRADQTREEQFREFHRRLCLAEHLLADVAARDADDVTARTFLVTSSRGTQVSPDVAQARFDAVIERHPGHVVAHEQRLQYLCAKWFGSHEQMFDFARTAVASAPAGSLLWELLPVAHLEQWIDIADGTRTDHSYVTSPEVRADLVRAADSSVLHPSCRFRPTATPRVATFAMTLETAGEFDRAAATHALLGDRVSHWPWQYRGNPVRVFEASRHHVHTNVS</sequence>
<dbReference type="AlphaFoldDB" id="A0AAE3ZPZ1"/>
<evidence type="ECO:0000313" key="1">
    <source>
        <dbReference type="EMBL" id="MDR7323782.1"/>
    </source>
</evidence>
<dbReference type="EMBL" id="JAVDYC010000001">
    <property type="protein sequence ID" value="MDR7323782.1"/>
    <property type="molecule type" value="Genomic_DNA"/>
</dbReference>
<protein>
    <submittedName>
        <fullName evidence="1">Uncharacterized protein</fullName>
    </submittedName>
</protein>
<proteinExistence type="predicted"/>
<organism evidence="1 2">
    <name type="scientific">Catenuloplanes niger</name>
    <dbReference type="NCBI Taxonomy" id="587534"/>
    <lineage>
        <taxon>Bacteria</taxon>
        <taxon>Bacillati</taxon>
        <taxon>Actinomycetota</taxon>
        <taxon>Actinomycetes</taxon>
        <taxon>Micromonosporales</taxon>
        <taxon>Micromonosporaceae</taxon>
        <taxon>Catenuloplanes</taxon>
    </lineage>
</organism>
<keyword evidence="2" id="KW-1185">Reference proteome</keyword>
<name>A0AAE3ZPZ1_9ACTN</name>
<dbReference type="Proteomes" id="UP001183629">
    <property type="component" value="Unassembled WGS sequence"/>
</dbReference>
<accession>A0AAE3ZPZ1</accession>
<evidence type="ECO:0000313" key="2">
    <source>
        <dbReference type="Proteomes" id="UP001183629"/>
    </source>
</evidence>
<gene>
    <name evidence="1" type="ORF">J2S44_004032</name>
</gene>
<comment type="caution">
    <text evidence="1">The sequence shown here is derived from an EMBL/GenBank/DDBJ whole genome shotgun (WGS) entry which is preliminary data.</text>
</comment>
<reference evidence="1 2" key="1">
    <citation type="submission" date="2023-07" db="EMBL/GenBank/DDBJ databases">
        <title>Sequencing the genomes of 1000 actinobacteria strains.</title>
        <authorList>
            <person name="Klenk H.-P."/>
        </authorList>
    </citation>
    <scope>NUCLEOTIDE SEQUENCE [LARGE SCALE GENOMIC DNA]</scope>
    <source>
        <strain evidence="1 2">DSM 44711</strain>
    </source>
</reference>
<dbReference type="RefSeq" id="WP_310416218.1">
    <property type="nucleotide sequence ID" value="NZ_JAVDYC010000001.1"/>
</dbReference>